<dbReference type="GO" id="GO:0016787">
    <property type="term" value="F:hydrolase activity"/>
    <property type="evidence" value="ECO:0007669"/>
    <property type="project" value="UniProtKB-KW"/>
</dbReference>
<dbReference type="InterPro" id="IPR029058">
    <property type="entry name" value="AB_hydrolase_fold"/>
</dbReference>
<name>A0AAN7CL90_9PEZI</name>
<comment type="caution">
    <text evidence="2">The sequence shown here is derived from an EMBL/GenBank/DDBJ whole genome shotgun (WGS) entry which is preliminary data.</text>
</comment>
<reference evidence="2" key="1">
    <citation type="journal article" date="2023" name="Mol. Phylogenet. Evol.">
        <title>Genome-scale phylogeny and comparative genomics of the fungal order Sordariales.</title>
        <authorList>
            <person name="Hensen N."/>
            <person name="Bonometti L."/>
            <person name="Westerberg I."/>
            <person name="Brannstrom I.O."/>
            <person name="Guillou S."/>
            <person name="Cros-Aarteil S."/>
            <person name="Calhoun S."/>
            <person name="Haridas S."/>
            <person name="Kuo A."/>
            <person name="Mondo S."/>
            <person name="Pangilinan J."/>
            <person name="Riley R."/>
            <person name="LaButti K."/>
            <person name="Andreopoulos B."/>
            <person name="Lipzen A."/>
            <person name="Chen C."/>
            <person name="Yan M."/>
            <person name="Daum C."/>
            <person name="Ng V."/>
            <person name="Clum A."/>
            <person name="Steindorff A."/>
            <person name="Ohm R.A."/>
            <person name="Martin F."/>
            <person name="Silar P."/>
            <person name="Natvig D.O."/>
            <person name="Lalanne C."/>
            <person name="Gautier V."/>
            <person name="Ament-Velasquez S.L."/>
            <person name="Kruys A."/>
            <person name="Hutchinson M.I."/>
            <person name="Powell A.J."/>
            <person name="Barry K."/>
            <person name="Miller A.N."/>
            <person name="Grigoriev I.V."/>
            <person name="Debuchy R."/>
            <person name="Gladieux P."/>
            <person name="Hiltunen Thoren M."/>
            <person name="Johannesson H."/>
        </authorList>
    </citation>
    <scope>NUCLEOTIDE SEQUENCE</scope>
    <source>
        <strain evidence="2">CBS 359.72</strain>
    </source>
</reference>
<evidence type="ECO:0000313" key="3">
    <source>
        <dbReference type="Proteomes" id="UP001303647"/>
    </source>
</evidence>
<dbReference type="PANTHER" id="PTHR22946:SF13">
    <property type="entry name" value="ALPHA_BETA HYDROLASE PSOB"/>
    <property type="match status" value="1"/>
</dbReference>
<accession>A0AAN7CL90</accession>
<dbReference type="EMBL" id="MU857776">
    <property type="protein sequence ID" value="KAK4243850.1"/>
    <property type="molecule type" value="Genomic_DNA"/>
</dbReference>
<proteinExistence type="predicted"/>
<reference evidence="2" key="2">
    <citation type="submission" date="2023-05" db="EMBL/GenBank/DDBJ databases">
        <authorList>
            <consortium name="Lawrence Berkeley National Laboratory"/>
            <person name="Steindorff A."/>
            <person name="Hensen N."/>
            <person name="Bonometti L."/>
            <person name="Westerberg I."/>
            <person name="Brannstrom I.O."/>
            <person name="Guillou S."/>
            <person name="Cros-Aarteil S."/>
            <person name="Calhoun S."/>
            <person name="Haridas S."/>
            <person name="Kuo A."/>
            <person name="Mondo S."/>
            <person name="Pangilinan J."/>
            <person name="Riley R."/>
            <person name="Labutti K."/>
            <person name="Andreopoulos B."/>
            <person name="Lipzen A."/>
            <person name="Chen C."/>
            <person name="Yanf M."/>
            <person name="Daum C."/>
            <person name="Ng V."/>
            <person name="Clum A."/>
            <person name="Ohm R."/>
            <person name="Martin F."/>
            <person name="Silar P."/>
            <person name="Natvig D."/>
            <person name="Lalanne C."/>
            <person name="Gautier V."/>
            <person name="Ament-Velasquez S.L."/>
            <person name="Kruys A."/>
            <person name="Hutchinson M.I."/>
            <person name="Powell A.J."/>
            <person name="Barry K."/>
            <person name="Miller A.N."/>
            <person name="Grigoriev I.V."/>
            <person name="Debuchy R."/>
            <person name="Gladieux P."/>
            <person name="Thoren M.H."/>
            <person name="Johannesson H."/>
        </authorList>
    </citation>
    <scope>NUCLEOTIDE SEQUENCE</scope>
    <source>
        <strain evidence="2">CBS 359.72</strain>
    </source>
</reference>
<keyword evidence="1 2" id="KW-0378">Hydrolase</keyword>
<gene>
    <name evidence="2" type="ORF">C7999DRAFT_44410</name>
</gene>
<keyword evidence="3" id="KW-1185">Reference proteome</keyword>
<dbReference type="Proteomes" id="UP001303647">
    <property type="component" value="Unassembled WGS sequence"/>
</dbReference>
<dbReference type="PANTHER" id="PTHR22946">
    <property type="entry name" value="DIENELACTONE HYDROLASE DOMAIN-CONTAINING PROTEIN-RELATED"/>
    <property type="match status" value="1"/>
</dbReference>
<organism evidence="2 3">
    <name type="scientific">Corynascus novoguineensis</name>
    <dbReference type="NCBI Taxonomy" id="1126955"/>
    <lineage>
        <taxon>Eukaryota</taxon>
        <taxon>Fungi</taxon>
        <taxon>Dikarya</taxon>
        <taxon>Ascomycota</taxon>
        <taxon>Pezizomycotina</taxon>
        <taxon>Sordariomycetes</taxon>
        <taxon>Sordariomycetidae</taxon>
        <taxon>Sordariales</taxon>
        <taxon>Chaetomiaceae</taxon>
        <taxon>Corynascus</taxon>
    </lineage>
</organism>
<dbReference type="Gene3D" id="3.40.50.1820">
    <property type="entry name" value="alpha/beta hydrolase"/>
    <property type="match status" value="1"/>
</dbReference>
<evidence type="ECO:0000313" key="2">
    <source>
        <dbReference type="EMBL" id="KAK4243850.1"/>
    </source>
</evidence>
<dbReference type="InterPro" id="IPR050261">
    <property type="entry name" value="FrsA_esterase"/>
</dbReference>
<protein>
    <submittedName>
        <fullName evidence="2">Alpha/Beta hydrolase protein</fullName>
    </submittedName>
</protein>
<sequence length="339" mass="36949">MHHFFKGPFFDFELVRILGTAPYGGADQAEVLEATAQAQHAEAIAEGARRAGDRVTARRAYLHASNYTRASAYMLTGAAAGPTQRGSLRACCLYLPPPSRRLPRGKIPLLISKGGADTLQEELFYMHPLAGPDLGYAVLTSEGPGQGIMLRRGVMMRPDWEAVMSAVIDFLEHLTRTQPELNLDMSRDAVAGASLGGYFALRSAAGDAVVNAVISLGMRASFQMRWEVGLACTFFGQESPAQILKERKRYTLSLPDGDSLLGRIRCPVLVSSTSDSLYLDANHHNMRDKELWMASTPGQGALQAKMGALQLANYTTFRFLDKKLGIERTQLELPNGSPS</sequence>
<dbReference type="SUPFAM" id="SSF53474">
    <property type="entry name" value="alpha/beta-Hydrolases"/>
    <property type="match status" value="1"/>
</dbReference>
<evidence type="ECO:0000256" key="1">
    <source>
        <dbReference type="ARBA" id="ARBA00022801"/>
    </source>
</evidence>
<dbReference type="AlphaFoldDB" id="A0AAN7CL90"/>
<dbReference type="Gene3D" id="1.20.1440.110">
    <property type="entry name" value="acylaminoacyl peptidase"/>
    <property type="match status" value="1"/>
</dbReference>